<dbReference type="Proteomes" id="UP001479290">
    <property type="component" value="Unassembled WGS sequence"/>
</dbReference>
<organism evidence="19 20">
    <name type="scientific">Culter alburnus</name>
    <name type="common">Topmouth culter</name>
    <dbReference type="NCBI Taxonomy" id="194366"/>
    <lineage>
        <taxon>Eukaryota</taxon>
        <taxon>Metazoa</taxon>
        <taxon>Chordata</taxon>
        <taxon>Craniata</taxon>
        <taxon>Vertebrata</taxon>
        <taxon>Euteleostomi</taxon>
        <taxon>Actinopterygii</taxon>
        <taxon>Neopterygii</taxon>
        <taxon>Teleostei</taxon>
        <taxon>Ostariophysi</taxon>
        <taxon>Cypriniformes</taxon>
        <taxon>Xenocyprididae</taxon>
        <taxon>Xenocypridinae</taxon>
        <taxon>Culter</taxon>
    </lineage>
</organism>
<evidence type="ECO:0000256" key="13">
    <source>
        <dbReference type="ARBA" id="ARBA00079083"/>
    </source>
</evidence>
<feature type="domain" description="Cadherin" evidence="18">
    <location>
        <begin position="1728"/>
        <end position="1828"/>
    </location>
</feature>
<feature type="domain" description="Cadherin" evidence="18">
    <location>
        <begin position="2243"/>
        <end position="2343"/>
    </location>
</feature>
<feature type="domain" description="Cadherin" evidence="18">
    <location>
        <begin position="60"/>
        <end position="125"/>
    </location>
</feature>
<feature type="domain" description="Cadherin" evidence="18">
    <location>
        <begin position="1623"/>
        <end position="1727"/>
    </location>
</feature>
<keyword evidence="8 16" id="KW-1133">Transmembrane helix</keyword>
<evidence type="ECO:0000256" key="17">
    <source>
        <dbReference type="SAM" id="SignalP"/>
    </source>
</evidence>
<evidence type="ECO:0000256" key="7">
    <source>
        <dbReference type="ARBA" id="ARBA00022889"/>
    </source>
</evidence>
<dbReference type="FunFam" id="2.60.40.60:FF:000116">
    <property type="entry name" value="Dachsous cadherin-related 2"/>
    <property type="match status" value="1"/>
</dbReference>
<dbReference type="EMBL" id="JAWDJR010000001">
    <property type="protein sequence ID" value="KAK9980937.1"/>
    <property type="molecule type" value="Genomic_DNA"/>
</dbReference>
<keyword evidence="2" id="KW-1003">Cell membrane</keyword>
<dbReference type="FunFam" id="2.60.40.60:FF:000275">
    <property type="entry name" value="Si:dkey-30k22.7"/>
    <property type="match status" value="1"/>
</dbReference>
<dbReference type="PANTHER" id="PTHR24026">
    <property type="entry name" value="FAT ATYPICAL CADHERIN-RELATED"/>
    <property type="match status" value="1"/>
</dbReference>
<dbReference type="FunFam" id="2.60.40.60:FF:000417">
    <property type="entry name" value="Dachsous cadherin-related 1a"/>
    <property type="match status" value="1"/>
</dbReference>
<feature type="domain" description="Cadherin" evidence="18">
    <location>
        <begin position="2139"/>
        <end position="2243"/>
    </location>
</feature>
<dbReference type="InterPro" id="IPR020894">
    <property type="entry name" value="Cadherin_CS"/>
</dbReference>
<feature type="compositionally biased region" description="Polar residues" evidence="15">
    <location>
        <begin position="2978"/>
        <end position="2993"/>
    </location>
</feature>
<feature type="domain" description="Cadherin" evidence="18">
    <location>
        <begin position="1092"/>
        <end position="1194"/>
    </location>
</feature>
<reference evidence="19 20" key="1">
    <citation type="submission" date="2024-05" db="EMBL/GenBank/DDBJ databases">
        <title>A high-quality chromosomal-level genome assembly of Topmouth culter (Culter alburnus).</title>
        <authorList>
            <person name="Zhao H."/>
        </authorList>
    </citation>
    <scope>NUCLEOTIDE SEQUENCE [LARGE SCALE GENOMIC DNA]</scope>
    <source>
        <strain evidence="19">CATC2023</strain>
        <tissue evidence="19">Muscle</tissue>
    </source>
</reference>
<dbReference type="FunFam" id="2.60.40.60:FF:000263">
    <property type="entry name" value="LOW QUALITY PROTEIN: protocadherin-23"/>
    <property type="match status" value="1"/>
</dbReference>
<dbReference type="SUPFAM" id="SSF49313">
    <property type="entry name" value="Cadherin-like"/>
    <property type="match status" value="27"/>
</dbReference>
<evidence type="ECO:0000256" key="5">
    <source>
        <dbReference type="ARBA" id="ARBA00022737"/>
    </source>
</evidence>
<keyword evidence="20" id="KW-1185">Reference proteome</keyword>
<feature type="domain" description="Cadherin" evidence="18">
    <location>
        <begin position="2672"/>
        <end position="2784"/>
    </location>
</feature>
<feature type="domain" description="Cadherin" evidence="18">
    <location>
        <begin position="238"/>
        <end position="344"/>
    </location>
</feature>
<keyword evidence="7" id="KW-0130">Cell adhesion</keyword>
<dbReference type="InterPro" id="IPR015919">
    <property type="entry name" value="Cadherin-like_sf"/>
</dbReference>
<evidence type="ECO:0000259" key="18">
    <source>
        <dbReference type="PROSITE" id="PS50268"/>
    </source>
</evidence>
<dbReference type="FunFam" id="2.60.40.60:FF:000104">
    <property type="entry name" value="cadherin-23 isoform X1"/>
    <property type="match status" value="1"/>
</dbReference>
<dbReference type="CDD" id="cd11304">
    <property type="entry name" value="Cadherin_repeat"/>
    <property type="match status" value="27"/>
</dbReference>
<feature type="domain" description="Cadherin" evidence="18">
    <location>
        <begin position="2036"/>
        <end position="2138"/>
    </location>
</feature>
<evidence type="ECO:0000256" key="11">
    <source>
        <dbReference type="ARBA" id="ARBA00062150"/>
    </source>
</evidence>
<protein>
    <recommendedName>
        <fullName evidence="12">Protocadherin-16</fullName>
    </recommendedName>
    <alternativeName>
        <fullName evidence="13">Protein dachsous homolog 1</fullName>
    </alternativeName>
</protein>
<dbReference type="PRINTS" id="PR00205">
    <property type="entry name" value="CADHERIN"/>
</dbReference>
<dbReference type="FunFam" id="2.60.40.60:FF:000020">
    <property type="entry name" value="Dachsous cadherin-related 1b"/>
    <property type="match status" value="9"/>
</dbReference>
<feature type="domain" description="Cadherin" evidence="18">
    <location>
        <begin position="773"/>
        <end position="875"/>
    </location>
</feature>
<dbReference type="GO" id="GO:0005509">
    <property type="term" value="F:calcium ion binding"/>
    <property type="evidence" value="ECO:0007669"/>
    <property type="project" value="UniProtKB-UniRule"/>
</dbReference>
<feature type="domain" description="Cadherin" evidence="18">
    <location>
        <begin position="876"/>
        <end position="980"/>
    </location>
</feature>
<keyword evidence="10" id="KW-0325">Glycoprotein</keyword>
<dbReference type="FunFam" id="2.60.40.60:FF:000102">
    <property type="entry name" value="Dachsous cadherin-related 1b"/>
    <property type="match status" value="1"/>
</dbReference>
<dbReference type="PANTHER" id="PTHR24026:SF136">
    <property type="entry name" value="PROTOCADHERIN-23"/>
    <property type="match status" value="1"/>
</dbReference>
<evidence type="ECO:0000256" key="9">
    <source>
        <dbReference type="ARBA" id="ARBA00023136"/>
    </source>
</evidence>
<dbReference type="GO" id="GO:0016477">
    <property type="term" value="P:cell migration"/>
    <property type="evidence" value="ECO:0007669"/>
    <property type="project" value="UniProtKB-ARBA"/>
</dbReference>
<feature type="domain" description="Cadherin" evidence="18">
    <location>
        <begin position="1829"/>
        <end position="1933"/>
    </location>
</feature>
<evidence type="ECO:0000256" key="3">
    <source>
        <dbReference type="ARBA" id="ARBA00022692"/>
    </source>
</evidence>
<dbReference type="PROSITE" id="PS00232">
    <property type="entry name" value="CADHERIN_1"/>
    <property type="match status" value="13"/>
</dbReference>
<evidence type="ECO:0000256" key="4">
    <source>
        <dbReference type="ARBA" id="ARBA00022729"/>
    </source>
</evidence>
<feature type="domain" description="Cadherin" evidence="18">
    <location>
        <begin position="2785"/>
        <end position="2892"/>
    </location>
</feature>
<feature type="domain" description="Cadherin" evidence="18">
    <location>
        <begin position="357"/>
        <end position="454"/>
    </location>
</feature>
<feature type="domain" description="Cadherin" evidence="18">
    <location>
        <begin position="1199"/>
        <end position="1311"/>
    </location>
</feature>
<feature type="domain" description="Cadherin" evidence="18">
    <location>
        <begin position="2565"/>
        <end position="2671"/>
    </location>
</feature>
<feature type="domain" description="Cadherin" evidence="18">
    <location>
        <begin position="981"/>
        <end position="1091"/>
    </location>
</feature>
<evidence type="ECO:0000256" key="16">
    <source>
        <dbReference type="SAM" id="Phobius"/>
    </source>
</evidence>
<gene>
    <name evidence="19" type="ORF">ABG768_000518</name>
</gene>
<evidence type="ECO:0000256" key="14">
    <source>
        <dbReference type="PROSITE-ProRule" id="PRU00043"/>
    </source>
</evidence>
<dbReference type="FunFam" id="2.60.40.60:FF:000035">
    <property type="entry name" value="Protocadherin Fat 3"/>
    <property type="match status" value="2"/>
</dbReference>
<dbReference type="Gene3D" id="2.60.40.60">
    <property type="entry name" value="Cadherins"/>
    <property type="match status" value="27"/>
</dbReference>
<feature type="chain" id="PRO_5043621023" description="Protocadherin-16" evidence="17">
    <location>
        <begin position="26"/>
        <end position="3266"/>
    </location>
</feature>
<dbReference type="FunFam" id="2.60.40.60:FF:000181">
    <property type="entry name" value="Predicted protein"/>
    <property type="match status" value="1"/>
</dbReference>
<dbReference type="GO" id="GO:0005886">
    <property type="term" value="C:plasma membrane"/>
    <property type="evidence" value="ECO:0007669"/>
    <property type="project" value="UniProtKB-SubCell"/>
</dbReference>
<dbReference type="GO" id="GO:0007156">
    <property type="term" value="P:homophilic cell adhesion via plasma membrane adhesion molecules"/>
    <property type="evidence" value="ECO:0007669"/>
    <property type="project" value="InterPro"/>
</dbReference>
<feature type="domain" description="Cadherin" evidence="18">
    <location>
        <begin position="2344"/>
        <end position="2448"/>
    </location>
</feature>
<keyword evidence="5" id="KW-0677">Repeat</keyword>
<feature type="domain" description="Cadherin" evidence="18">
    <location>
        <begin position="455"/>
        <end position="559"/>
    </location>
</feature>
<dbReference type="FunFam" id="2.60.40.60:FF:000211">
    <property type="entry name" value="Dachsous cadherin-related 2"/>
    <property type="match status" value="1"/>
</dbReference>
<comment type="subunit">
    <text evidence="11">Heterophilic interaction with FAT4; this interaction affects their respective protein levels.</text>
</comment>
<feature type="domain" description="Cadherin" evidence="18">
    <location>
        <begin position="1934"/>
        <end position="2034"/>
    </location>
</feature>
<name>A0AAW2B514_CULAL</name>
<evidence type="ECO:0000256" key="2">
    <source>
        <dbReference type="ARBA" id="ARBA00022475"/>
    </source>
</evidence>
<feature type="signal peptide" evidence="17">
    <location>
        <begin position="1"/>
        <end position="25"/>
    </location>
</feature>
<feature type="domain" description="Cadherin" evidence="18">
    <location>
        <begin position="560"/>
        <end position="667"/>
    </location>
</feature>
<evidence type="ECO:0000256" key="15">
    <source>
        <dbReference type="SAM" id="MobiDB-lite"/>
    </source>
</evidence>
<dbReference type="FunFam" id="2.60.40.60:FF:000226">
    <property type="entry name" value="Dachsous, isoform B"/>
    <property type="match status" value="1"/>
</dbReference>
<comment type="subcellular location">
    <subcellularLocation>
        <location evidence="1">Cell membrane</location>
        <topology evidence="1">Single-pass type I membrane protein</topology>
    </subcellularLocation>
</comment>
<proteinExistence type="predicted"/>
<evidence type="ECO:0000256" key="1">
    <source>
        <dbReference type="ARBA" id="ARBA00004251"/>
    </source>
</evidence>
<dbReference type="GO" id="GO:0007163">
    <property type="term" value="P:establishment or maintenance of cell polarity"/>
    <property type="evidence" value="ECO:0007669"/>
    <property type="project" value="UniProtKB-ARBA"/>
</dbReference>
<evidence type="ECO:0000313" key="20">
    <source>
        <dbReference type="Proteomes" id="UP001479290"/>
    </source>
</evidence>
<feature type="transmembrane region" description="Helical" evidence="16">
    <location>
        <begin position="2901"/>
        <end position="2920"/>
    </location>
</feature>
<feature type="domain" description="Cadherin" evidence="18">
    <location>
        <begin position="1415"/>
        <end position="1519"/>
    </location>
</feature>
<feature type="domain" description="Cadherin" evidence="18">
    <location>
        <begin position="2449"/>
        <end position="2564"/>
    </location>
</feature>
<dbReference type="GO" id="GO:0003183">
    <property type="term" value="P:mitral valve morphogenesis"/>
    <property type="evidence" value="ECO:0007669"/>
    <property type="project" value="UniProtKB-ARBA"/>
</dbReference>
<dbReference type="FunFam" id="2.60.40.60:FF:000454">
    <property type="entry name" value="Si:dkey-30k22.7"/>
    <property type="match status" value="1"/>
</dbReference>
<accession>A0AAW2B514</accession>
<dbReference type="FunFam" id="2.60.40.60:FF:000140">
    <property type="entry name" value="Dachsous cadherin-related 1"/>
    <property type="match status" value="1"/>
</dbReference>
<feature type="domain" description="Cadherin" evidence="18">
    <location>
        <begin position="1305"/>
        <end position="1404"/>
    </location>
</feature>
<sequence>MKMEFYVRIVLQFLLFTLLCEDGCAQVFNLSLSVEEGLPAKTIVGDLGVGLPAQTQSSGFFISESRDSDVFRDFEIDGDTGIISTAVVLDRERTDKYEFAAATLTGEVIKVSIEVKDVNDHSPVFPVKTIHLNVSELSPPGTRFELEGAQDQDKGDYGTQGYRITDGDTRKRFKVEIRSSGGGMFSLDLILLARLDRETTDFYSFTIEAFDGGVPPKTGQMQVHITVLDENDNQPVFNQSEYHAVLLESAPLMTPVCQVFATDQDLGSNGRVTYEINRRQSDPNEFFIIDSSSGIISVNKLLDYENQSFFELIVTAWDSGIQPESSSTFVSIKVLDVNDNHPNISILFLNEAGAPKVSEGARPGDYVARIAVSDPDLGDIKKIDVILQGEDGMFSLKSTDDFLYVLCVDGPLDREIKDLYELTVTATDFGSPPLSSEITFQVQITDVNDNPPVFDQNNYEESIYEDVHEGTALFRVKAMDRDLGGDSGIIYSIVQSEQEHLFNIDPTSGLITTAAGLDHERETELRFLVVASDGGSPSLSSTATVTIHVVDVNDNKPIFQQQFYNVTVKEHTAVGTCILQVTAIDADDAESGSVRYSLYDGFSSKDDNPFFHINSVTGEICVSQDIDHEAGRVTFDLLIKAEDQDGLSSQTFVHIDVEDVNDNAPVFSPEKYVTSVSIHAQPGTELFSIFASDRDSGNNGKITYELLPGDSASLFTVDKSTGSVYLSSSLSLLRSSSVKLSVSAQDGGGMTAVHPANITVNILQSDQPPALFQKAHYTFSISEDAPVGSTVGLVQAVTPANSVEVVSYVISSGDLQGLFSVDAQTGIITTARPLDHESLSYVILTIQFHTGTHPIYSSAQVNVSITDVNDNPPVFPKTAEHITISHKTPPGTALFIAHAHDSDSGLNGRIHYMLRPESHLFIIHPHLGTLMLNGDLSRDSSQRYELSVIAEDEGHPSLNSTLSLVIEIDSLGSVEDTLAFESLVYQVEIGEGAPKDTRMIQVRAHGTRSQHEETPRTVPTVITYSLKPLSGVPPFRIHPETGWMFVSHSLDYETEPMYRFCVCAKAQNSKTEATATVVVMVQDENDNKPVFSRDMYFFSVQEGPSPHGLIGTVKATDRDSLNNGVLSYILLSDGKYFRINTRTGEIINLVALDREEQAQHILRVMVTDQGRPRLNTTTIVRILVTDVNDNPPQFTHLPVAKELNVQVWAGIPVNSIVISMFAKDLDAGENGTVKFSMKDNQLGHFSIDSHNGDVTVTSRFSSNPQMRYTLRVVATDNGLFPLEETAVVHIQVYVLDQQNGNSKDLQSLKHFTVQENAKLGTVIGTLGISNTPDTQIRYCIVEGDGSMQFDIKSASGELYVAQHLDYEVTQRYFLVVRADATPTFNVTVFVVISVVDVNDNTPWFPGNNDYVVFGVYEDVINGTAVYVFNARDGDGSLRNSEIYYSLTYDPDPAIEELPLHIDPYTGVVTTNGQLDRERTENIVFKVTFSDNSEEPNNRKHMSVIAQLVILDINDNSPTFVSMEEACVSEDAEMGLLVHHIMAKDEDEGSNGHVIYSIISGNEKGHFYMEHTGHLYLNSSLDYESQHVYILNVQARDNGVPSLSSTQTLTVEVLDVNDHPPVFQQHIYNTTVMENREPGEIIVTVTAIDLDSEANNAVSYSLLPGPGYELFTINSHTGQISTSTQLDREIQSRFTLRVQAEDSGTPSLSGTATVLFFILDDNDNTPEFSHPDFHIVIPENLPPGVIHIIQASDIDNGQNGTIQYSIEAEECFSIDAVTGAISTIRFLDREERSNYTLLITATDHGRPPMSSTALLHVTLSDENDNSPSFTRKSYRASISEGLHVGSEILHLIAWDPDEGPNGVVTFSLEEENSGNFYVDGSTGVIRLTKPLDRETRSQHVFRAVAPDGCSQGPRSSIATVTIQVEDINDNPPACVKEPMRVSVSSMTTRPNRSIITVTAQDPDQGDNGTVVFSLAEEDELFQVDWSGAVKLKVPLSNEVFGTKLLRIQAVDLGKPSLTSSCLLLVQLNGEEPPLQFTEELYEVTMPENSKTGSWVANVVAHDQTADEGTIKYSIFSGNENEAFTINPITGDITVKEQRLIDFEVQFKIYLVVLAENGHQTAYARVAITLQDINDNTPVFKQSYYRTAVWEGQIHNTFVMQVLATDSDSGINGQISYFILDGNHNNAFVIDSVRGILATNAVLDREIFSSYKLILQAKDMGSPPLTGTCTVRVQVVDVNDNSPTIPSMEPVTIAENLPVGHIVTQVIANDVDLSPSATYKFKDKDRTSGSFAIDQYSGVITTTKSLDYEDQAVYTLRVEASDSVHQTEAEIYIQVLDVNDNPPVFSQEFYQVLLPEHTSPDTYVVSVSATDKDSGQNGKISYRLLSSPVRGFYIDPDNGSVFTNKPLNYVANGNMLRLLVEARDSGDPSLFSVTSVDIEVVDFNDNAPFFTQNSYQVNVPEDVSVGSTLLTLLAEDSDYSNKNTRLEYAIIGGNDERRFCLEVVSIPAEPHSQTVGQVVLCDTLDRETTDTYSLIVTVTDKGSPPLNSSTVVSVKVLDINDNAPVFSNPEYHAQVTENSPIGTALIHISASDPDQGTNGTVAYNIISGNSRGLIRVNSVTGVLEVNGTLDYEENKKITLTVQASDCGTPSDKKVSFAVVYILVLDENDNSPFFMFPTYNCSVSENLPAFTPVCTVHAVDEDAGIFGLLTYSVLTPCFVDYDSSNPDKKEAFGIDPLTGDIHTKQMFDYERESEFCFVVEARDKGDQVATLRVQIEIEGIDEFSPIFTQNVYHFSLPTNAKVGQSIGHLMAMDHDGGLDGLVEYSLVNPSPFFNVNKTTGCLYISNSVYQRRRSISNETIEDLIVLASSPKLDSRSSTCHVVVNISSSAKSLASVDLSVHTASLSVSLIVFLLLLMSFIALVLRYRSKKNVVKEATSLSANLNPETDSLGTTDGNLNSSIRGINLHDLQEPLDSWGRMDNPNPSRNSNSKASSGRGSTEEETAEDQEIKMINKFPCYKQLGSVTTQQTSRVSDSGIPRDSDQLSFHSVDEDPLSGANIGIVRIVNMPSSESLHNFRDEGGGEEMLPLVVNMKEVEEVIRRCMSMPDDQGSVEGSLTNLISCEEQLHGSYGQDYFLNWQPRFQSLASVFTDIGMLPDEGMRARNVEPESQSLLHPPPLITAVAQPGIRAVPPRMPYRRLPLVRLPTYTKTCTRNTELTHSAMTPSFSPSLSLLTVRTPSTSPVVSETGLGCYRKMATLPRDNLDDAEIQV</sequence>
<dbReference type="PROSITE" id="PS50268">
    <property type="entry name" value="CADHERIN_2"/>
    <property type="match status" value="27"/>
</dbReference>
<keyword evidence="3 16" id="KW-0812">Transmembrane</keyword>
<feature type="region of interest" description="Disordered" evidence="15">
    <location>
        <begin position="3022"/>
        <end position="3045"/>
    </location>
</feature>
<feature type="domain" description="Cadherin" evidence="18">
    <location>
        <begin position="1519"/>
        <end position="1622"/>
    </location>
</feature>
<feature type="domain" description="Cadherin" evidence="18">
    <location>
        <begin position="668"/>
        <end position="771"/>
    </location>
</feature>
<evidence type="ECO:0000256" key="8">
    <source>
        <dbReference type="ARBA" id="ARBA00022989"/>
    </source>
</evidence>
<keyword evidence="6 14" id="KW-0106">Calcium</keyword>
<keyword evidence="9 16" id="KW-0472">Membrane</keyword>
<feature type="domain" description="Cadherin" evidence="18">
    <location>
        <begin position="126"/>
        <end position="237"/>
    </location>
</feature>
<dbReference type="Pfam" id="PF00028">
    <property type="entry name" value="Cadherin"/>
    <property type="match status" value="25"/>
</dbReference>
<keyword evidence="4 17" id="KW-0732">Signal</keyword>
<evidence type="ECO:0000256" key="12">
    <source>
        <dbReference type="ARBA" id="ARBA00072299"/>
    </source>
</evidence>
<dbReference type="InterPro" id="IPR002126">
    <property type="entry name" value="Cadherin-like_dom"/>
</dbReference>
<feature type="region of interest" description="Disordered" evidence="15">
    <location>
        <begin position="2968"/>
        <end position="3002"/>
    </location>
</feature>
<evidence type="ECO:0000256" key="10">
    <source>
        <dbReference type="ARBA" id="ARBA00023180"/>
    </source>
</evidence>
<dbReference type="SMART" id="SM00112">
    <property type="entry name" value="CA"/>
    <property type="match status" value="27"/>
</dbReference>
<dbReference type="FunFam" id="2.60.40.60:FF:000255">
    <property type="entry name" value="protocadherin-23 isoform X2"/>
    <property type="match status" value="1"/>
</dbReference>
<evidence type="ECO:0000256" key="6">
    <source>
        <dbReference type="ARBA" id="ARBA00022837"/>
    </source>
</evidence>
<dbReference type="FunFam" id="2.60.40.60:FF:000007">
    <property type="entry name" value="Protocadherin alpha 2"/>
    <property type="match status" value="1"/>
</dbReference>
<evidence type="ECO:0000313" key="19">
    <source>
        <dbReference type="EMBL" id="KAK9980937.1"/>
    </source>
</evidence>
<comment type="caution">
    <text evidence="19">The sequence shown here is derived from an EMBL/GenBank/DDBJ whole genome shotgun (WGS) entry which is preliminary data.</text>
</comment>